<dbReference type="PROSITE" id="PS50093">
    <property type="entry name" value="PKD"/>
    <property type="match status" value="1"/>
</dbReference>
<dbReference type="SUPFAM" id="SSF50974">
    <property type="entry name" value="Nitrous oxide reductase, N-terminal domain"/>
    <property type="match status" value="1"/>
</dbReference>
<dbReference type="InterPro" id="IPR015943">
    <property type="entry name" value="WD40/YVTN_repeat-like_dom_sf"/>
</dbReference>
<dbReference type="Pfam" id="PF13205">
    <property type="entry name" value="Big_5"/>
    <property type="match status" value="1"/>
</dbReference>
<evidence type="ECO:0000256" key="3">
    <source>
        <dbReference type="ARBA" id="ARBA00022729"/>
    </source>
</evidence>
<comment type="caution">
    <text evidence="10">The sequence shown here is derived from an EMBL/GenBank/DDBJ whole genome shotgun (WGS) entry which is preliminary data.</text>
</comment>
<dbReference type="InterPro" id="IPR013320">
    <property type="entry name" value="ConA-like_dom_sf"/>
</dbReference>
<dbReference type="Gene3D" id="2.130.10.10">
    <property type="entry name" value="YVTN repeat-like/Quinoprotein amine dehydrogenase"/>
    <property type="match status" value="2"/>
</dbReference>
<feature type="domain" description="PKD" evidence="8">
    <location>
        <begin position="762"/>
        <end position="824"/>
    </location>
</feature>
<name>A0A9X4NQ04_9BURK</name>
<dbReference type="PANTHER" id="PTHR47197:SF3">
    <property type="entry name" value="DIHYDRO-HEME D1 DEHYDROGENASE"/>
    <property type="match status" value="1"/>
</dbReference>
<evidence type="ECO:0000313" key="11">
    <source>
        <dbReference type="Proteomes" id="UP001152876"/>
    </source>
</evidence>
<evidence type="ECO:0000256" key="1">
    <source>
        <dbReference type="ARBA" id="ARBA00022617"/>
    </source>
</evidence>
<dbReference type="SMART" id="SM00089">
    <property type="entry name" value="PKD"/>
    <property type="match status" value="1"/>
</dbReference>
<feature type="signal peptide" evidence="7">
    <location>
        <begin position="1"/>
        <end position="21"/>
    </location>
</feature>
<dbReference type="PANTHER" id="PTHR47197">
    <property type="entry name" value="PROTEIN NIRF"/>
    <property type="match status" value="1"/>
</dbReference>
<dbReference type="SUPFAM" id="SSF49299">
    <property type="entry name" value="PKD domain"/>
    <property type="match status" value="1"/>
</dbReference>
<dbReference type="Gene3D" id="1.10.760.10">
    <property type="entry name" value="Cytochrome c-like domain"/>
    <property type="match status" value="2"/>
</dbReference>
<dbReference type="GO" id="GO:0020037">
    <property type="term" value="F:heme binding"/>
    <property type="evidence" value="ECO:0007669"/>
    <property type="project" value="InterPro"/>
</dbReference>
<keyword evidence="11" id="KW-1185">Reference proteome</keyword>
<dbReference type="RefSeq" id="WP_068171225.1">
    <property type="nucleotide sequence ID" value="NZ_AOGK01000007.1"/>
</dbReference>
<evidence type="ECO:0000256" key="6">
    <source>
        <dbReference type="SAM" id="MobiDB-lite"/>
    </source>
</evidence>
<dbReference type="SMART" id="SM00458">
    <property type="entry name" value="RICIN"/>
    <property type="match status" value="1"/>
</dbReference>
<feature type="compositionally biased region" description="Polar residues" evidence="6">
    <location>
        <begin position="421"/>
        <end position="438"/>
    </location>
</feature>
<evidence type="ECO:0000259" key="9">
    <source>
        <dbReference type="PROSITE" id="PS51007"/>
    </source>
</evidence>
<accession>A0A9X4NQ04</accession>
<feature type="chain" id="PRO_5040906439" evidence="7">
    <location>
        <begin position="22"/>
        <end position="1559"/>
    </location>
</feature>
<dbReference type="PROSITE" id="PS50231">
    <property type="entry name" value="RICIN_B_LECTIN"/>
    <property type="match status" value="1"/>
</dbReference>
<dbReference type="InterPro" id="IPR000601">
    <property type="entry name" value="PKD_dom"/>
</dbReference>
<dbReference type="Pfam" id="PF00801">
    <property type="entry name" value="PKD"/>
    <property type="match status" value="1"/>
</dbReference>
<dbReference type="EMBL" id="AOGK01000007">
    <property type="protein sequence ID" value="MDG5975565.1"/>
    <property type="molecule type" value="Genomic_DNA"/>
</dbReference>
<dbReference type="InterPro" id="IPR035986">
    <property type="entry name" value="PKD_dom_sf"/>
</dbReference>
<proteinExistence type="predicted"/>
<dbReference type="InterPro" id="IPR051200">
    <property type="entry name" value="Host-pathogen_enzymatic-act"/>
</dbReference>
<evidence type="ECO:0000259" key="8">
    <source>
        <dbReference type="PROSITE" id="PS50093"/>
    </source>
</evidence>
<dbReference type="SUPFAM" id="SSF75011">
    <property type="entry name" value="3-carboxy-cis,cis-mucoante lactonizing enzyme"/>
    <property type="match status" value="1"/>
</dbReference>
<protein>
    <submittedName>
        <fullName evidence="10">Ricin B lectin</fullName>
    </submittedName>
</protein>
<dbReference type="Gene3D" id="2.60.120.200">
    <property type="match status" value="1"/>
</dbReference>
<dbReference type="Pfam" id="PF00652">
    <property type="entry name" value="Ricin_B_lectin"/>
    <property type="match status" value="1"/>
</dbReference>
<feature type="domain" description="Cytochrome c" evidence="9">
    <location>
        <begin position="1178"/>
        <end position="1303"/>
    </location>
</feature>
<dbReference type="CDD" id="cd00161">
    <property type="entry name" value="beta-trefoil_Ricin-like"/>
    <property type="match status" value="1"/>
</dbReference>
<dbReference type="GO" id="GO:0046872">
    <property type="term" value="F:metal ion binding"/>
    <property type="evidence" value="ECO:0007669"/>
    <property type="project" value="UniProtKB-KW"/>
</dbReference>
<keyword evidence="1 5" id="KW-0349">Heme</keyword>
<dbReference type="Gene3D" id="2.80.10.50">
    <property type="match status" value="1"/>
</dbReference>
<dbReference type="InterPro" id="IPR000772">
    <property type="entry name" value="Ricin_B_lectin"/>
</dbReference>
<dbReference type="InterPro" id="IPR022409">
    <property type="entry name" value="PKD/Chitinase_dom"/>
</dbReference>
<evidence type="ECO:0000256" key="5">
    <source>
        <dbReference type="PROSITE-ProRule" id="PRU00433"/>
    </source>
</evidence>
<keyword evidence="2 5" id="KW-0479">Metal-binding</keyword>
<dbReference type="SUPFAM" id="SSF49899">
    <property type="entry name" value="Concanavalin A-like lectins/glucanases"/>
    <property type="match status" value="1"/>
</dbReference>
<gene>
    <name evidence="10" type="ORF">H010_09906</name>
</gene>
<dbReference type="GO" id="GO:0009055">
    <property type="term" value="F:electron transfer activity"/>
    <property type="evidence" value="ECO:0007669"/>
    <property type="project" value="InterPro"/>
</dbReference>
<dbReference type="InterPro" id="IPR032812">
    <property type="entry name" value="SbsA_Ig"/>
</dbReference>
<keyword evidence="3 7" id="KW-0732">Signal</keyword>
<organism evidence="10 11">
    <name type="scientific">Hydrogenophaga taeniospiralis CCUG 15921</name>
    <dbReference type="NCBI Taxonomy" id="1281780"/>
    <lineage>
        <taxon>Bacteria</taxon>
        <taxon>Pseudomonadati</taxon>
        <taxon>Pseudomonadota</taxon>
        <taxon>Betaproteobacteria</taxon>
        <taxon>Burkholderiales</taxon>
        <taxon>Comamonadaceae</taxon>
        <taxon>Hydrogenophaga</taxon>
    </lineage>
</organism>
<feature type="domain" description="Cytochrome c" evidence="9">
    <location>
        <begin position="1319"/>
        <end position="1423"/>
    </location>
</feature>
<dbReference type="Gene3D" id="2.60.40.10">
    <property type="entry name" value="Immunoglobulins"/>
    <property type="match status" value="1"/>
</dbReference>
<dbReference type="OrthoDB" id="8673369at2"/>
<evidence type="ECO:0000313" key="10">
    <source>
        <dbReference type="EMBL" id="MDG5975565.1"/>
    </source>
</evidence>
<dbReference type="InterPro" id="IPR036909">
    <property type="entry name" value="Cyt_c-like_dom_sf"/>
</dbReference>
<dbReference type="SUPFAM" id="SSF46626">
    <property type="entry name" value="Cytochrome c"/>
    <property type="match status" value="2"/>
</dbReference>
<dbReference type="InterPro" id="IPR013783">
    <property type="entry name" value="Ig-like_fold"/>
</dbReference>
<dbReference type="Pfam" id="PF00034">
    <property type="entry name" value="Cytochrom_C"/>
    <property type="match status" value="1"/>
</dbReference>
<evidence type="ECO:0000256" key="2">
    <source>
        <dbReference type="ARBA" id="ARBA00022723"/>
    </source>
</evidence>
<evidence type="ECO:0000256" key="4">
    <source>
        <dbReference type="ARBA" id="ARBA00023004"/>
    </source>
</evidence>
<dbReference type="CDD" id="cd00146">
    <property type="entry name" value="PKD"/>
    <property type="match status" value="1"/>
</dbReference>
<dbReference type="InterPro" id="IPR035992">
    <property type="entry name" value="Ricin_B-like_lectins"/>
</dbReference>
<dbReference type="Proteomes" id="UP001152876">
    <property type="component" value="Unassembled WGS sequence"/>
</dbReference>
<dbReference type="SUPFAM" id="SSF50370">
    <property type="entry name" value="Ricin B-like lectins"/>
    <property type="match status" value="1"/>
</dbReference>
<keyword evidence="4 5" id="KW-0408">Iron</keyword>
<sequence>MKTRYYLMAILLPFVTLLTHAAITGVSPMTTLSTMADAVTLAAEEPLPLQGPGLGNLSYSSTELFKPVSMITRESGDVPATYPGRKAYGLNVGIMINGYFLTSFAPDSGLGPGGFLLYDVSDPRAIQLVKKIYEPEGRTQEFREAHSFGTAKIGGRQYVVVPSIKGVEFWDFTDINNIQQVKKLALPTVNGGDYANVAWQLWWQAPYLYVASANDGIYIVDARDPLNAFIANRGAGRPNPVPTGELGGFRVGPIFTMGNQMVLTSMDNSDGFASLDISDPLNPKVLDTVGSNAFYYATCYDGKSLHASARGGGAKMYSYDLSDRTQFVAEDNRLVIDEQLYCGTQDHYVFQGAQTKVHKVDVSNPLNHVEVGQGSLFEASDPELSHSDHGQVAPFGNLVFIGNDHGSGSGFIVHQTERDTTPPTVKQTSPANGAKQQAMTSRIGVGLSDSILPESVNASTFIVRPVNGNALAGTYSVQLGIINFHPAQPLEAGTAYELLLTAGGVKDYAGNGIAAEYRAVFNTGTANDIGLMNHWPLASGLSDEVGANNGTASAVDQFDGISLNFAQRSGGVTLKNDSVASALGGTASLAFYMKTTQAGSANAWTAPGIFGRDQVGGADDVFWGWIDNTGRLNLSVGNAATNNPGTRSNAAVNDGNWHHVVMTRDATTGAQAVYVDGIKTSSTGLTGTKGLFNRFTLLGQMQGNTDFFRGSLADVRVYGRVLSDADVTALQQQALVGDVGLSDGPQMVNGQLTFNPPQLGGGSGFTYRWNFGNGTQTAFSSQLGTTYSYNRPGHYTVTLTVRDASGRETYYTYNVTVTFPVTATAPTHSSNIVGDAGSVYAVNPDSGTVAAIDAQALTKRWEIRVGDEPKTLARGPDGRIWVTVQGEDKLVALNPADGSLSTTVALPYGSGPYGVAFTPNGAKGLLTLESKSTLISFDPTSGNTTGTLALEGELRGIAVAADSQTAYITRFKSKMTGGQLHKVNLNAMGLLSSIALPVDTTTVDTENSARGVANYLSQVVISPDGGRAVLPGKKDNIVRGRFRDGSDLEHDQTVRSILSQVDLSQNTHVAGEQIDFDDRAPARAALFSPAGDYLFVAQMEGNNVAIVDAYSHAVRGEISASSAPHGLYLDASRKRLFVNNFLARSVTAHDVADVLASRSAAAVFLQHVPTVAQEPMAAAALRGKLVFYNAADRRMSKDNYMSCASCHADGGDDGMVWDFTQRGEGLRRTISLQGRAGLGHGKLHWSANFDEVQDFENDMRNAFGGTGFLSDADFAVTQDPLGTPKAGRSTQLDDLAAYLSSLNKFMRSPVRTANGSLTVEAARGQTLFASANCASCHSGGTLRDGLRHDVGTIQPSSGLGMNQPLAGVGFDTPTLIGSWAAKSYMHNGQKASVLDVIAGGHGNASGLPAADQQAIADYVRSQDTASEVSTRLRSNHSGLCVNIRGVSQASGTVAIQWPCGTASNETFAVRNVADGYVQLVAQHSNLCLAQDSAVTSGAGVVQLACNSGNTAQWSLVGSTIRNRASGACLDVPNNSTAQDIPLITWTCHSGNNQNWTQVR</sequence>
<dbReference type="PROSITE" id="PS51007">
    <property type="entry name" value="CYTC"/>
    <property type="match status" value="2"/>
</dbReference>
<reference evidence="10" key="1">
    <citation type="submission" date="2013-01" db="EMBL/GenBank/DDBJ databases">
        <title>Genome draft of Hydrogenophaga taeniospiralis 2K1.</title>
        <authorList>
            <person name="Gomila M."/>
            <person name="Lalucat J."/>
        </authorList>
    </citation>
    <scope>NUCLEOTIDE SEQUENCE</scope>
    <source>
        <strain evidence="10">CCUG 15921</strain>
    </source>
</reference>
<dbReference type="Pfam" id="PF13385">
    <property type="entry name" value="Laminin_G_3"/>
    <property type="match status" value="1"/>
</dbReference>
<feature type="region of interest" description="Disordered" evidence="6">
    <location>
        <begin position="419"/>
        <end position="438"/>
    </location>
</feature>
<dbReference type="InterPro" id="IPR011045">
    <property type="entry name" value="N2O_reductase_N"/>
</dbReference>
<dbReference type="InterPro" id="IPR009056">
    <property type="entry name" value="Cyt_c-like_dom"/>
</dbReference>
<evidence type="ECO:0000256" key="7">
    <source>
        <dbReference type="SAM" id="SignalP"/>
    </source>
</evidence>